<dbReference type="InterPro" id="IPR033664">
    <property type="entry name" value="Cmo5U_methylTrfase"/>
</dbReference>
<keyword evidence="1" id="KW-0949">S-adenosyl-L-methionine</keyword>
<evidence type="ECO:0000313" key="3">
    <source>
        <dbReference type="EMBL" id="RLV58147.1"/>
    </source>
</evidence>
<organism evidence="3 4">
    <name type="scientific">Parashewanella curva</name>
    <dbReference type="NCBI Taxonomy" id="2338552"/>
    <lineage>
        <taxon>Bacteria</taxon>
        <taxon>Pseudomonadati</taxon>
        <taxon>Pseudomonadota</taxon>
        <taxon>Gammaproteobacteria</taxon>
        <taxon>Alteromonadales</taxon>
        <taxon>Shewanellaceae</taxon>
        <taxon>Parashewanella</taxon>
    </lineage>
</organism>
<comment type="caution">
    <text evidence="1">Lacks conserved residue(s) required for the propagation of feature annotation.</text>
</comment>
<dbReference type="OrthoDB" id="4697647at2"/>
<keyword evidence="1" id="KW-0819">tRNA processing</keyword>
<dbReference type="AlphaFoldDB" id="A0A3L8PRV2"/>
<dbReference type="HAMAP" id="MF_02057">
    <property type="entry name" value="tRNA_methyltr_CmoM"/>
    <property type="match status" value="1"/>
</dbReference>
<dbReference type="Proteomes" id="UP000281474">
    <property type="component" value="Unassembled WGS sequence"/>
</dbReference>
<dbReference type="PANTHER" id="PTHR43861">
    <property type="entry name" value="TRANS-ACONITATE 2-METHYLTRANSFERASE-RELATED"/>
    <property type="match status" value="1"/>
</dbReference>
<proteinExistence type="inferred from homology"/>
<feature type="domain" description="Methyltransferase type 11" evidence="2">
    <location>
        <begin position="51"/>
        <end position="148"/>
    </location>
</feature>
<name>A0A3L8PRV2_9GAMM</name>
<dbReference type="InterPro" id="IPR029063">
    <property type="entry name" value="SAM-dependent_MTases_sf"/>
</dbReference>
<dbReference type="Gene3D" id="3.40.50.150">
    <property type="entry name" value="Vaccinia Virus protein VP39"/>
    <property type="match status" value="1"/>
</dbReference>
<feature type="binding site" evidence="1">
    <location>
        <position position="28"/>
    </location>
    <ligand>
        <name>S-adenosyl-L-methionine</name>
        <dbReference type="ChEBI" id="CHEBI:59789"/>
    </ligand>
</feature>
<feature type="binding site" evidence="1">
    <location>
        <position position="121"/>
    </location>
    <ligand>
        <name>S-adenosyl-L-methionine</name>
        <dbReference type="ChEBI" id="CHEBI:59789"/>
    </ligand>
</feature>
<sequence length="257" mass="29120">MAKQDKNFDSLATKFSKNIYGTAKGQIRIEVLKRDLFESIPSLTTGKLRILDAGGGFGYLSQQLAELGHSIVLCDISAEMLALAEQQIQDNEKVLDITIIQSSIQDLSVEALGQFDLVLCHAVVEWLVDAKATVKGLLDFLKPNGYLSLMFYNKEAQRFHSLVSGNFDYVEAGLKVKKPVRLTPQYPLFIEDVESWIEEWGFQEVCRSGVRVINDYLKLSKNQTLDNAQLIRMELEYSKYKNYIPLGRYVHIIGQSE</sequence>
<gene>
    <name evidence="1" type="primary">cmoM</name>
    <name evidence="3" type="ORF">D5018_18805</name>
</gene>
<dbReference type="RefSeq" id="WP_121840526.1">
    <property type="nucleotide sequence ID" value="NZ_ML014842.1"/>
</dbReference>
<dbReference type="Pfam" id="PF08241">
    <property type="entry name" value="Methyltransf_11"/>
    <property type="match status" value="1"/>
</dbReference>
<dbReference type="InterPro" id="IPR013216">
    <property type="entry name" value="Methyltransf_11"/>
</dbReference>
<comment type="function">
    <text evidence="1">Catalyzes the methylation of 5-carboxymethoxyuridine (cmo5U) to form 5-methoxycarbonylmethoxyuridine (mcmo5U) at position 34 in tRNAs.</text>
</comment>
<comment type="similarity">
    <text evidence="1">Belongs to the class I-like SAM-binding methyltransferase superfamily. CmoM family.</text>
</comment>
<dbReference type="CDD" id="cd02440">
    <property type="entry name" value="AdoMet_MTases"/>
    <property type="match status" value="1"/>
</dbReference>
<comment type="catalytic activity">
    <reaction evidence="1">
        <text>5-carboxymethoxyuridine(34) in tRNA + S-adenosyl-L-methionine = 5-methoxycarbonylmethoxyuridine(34) in tRNA + S-adenosyl-L-homocysteine</text>
        <dbReference type="Rhea" id="RHEA:54080"/>
        <dbReference type="Rhea" id="RHEA-COMP:13383"/>
        <dbReference type="Rhea" id="RHEA-COMP:13781"/>
        <dbReference type="ChEBI" id="CHEBI:57856"/>
        <dbReference type="ChEBI" id="CHEBI:59789"/>
        <dbReference type="ChEBI" id="CHEBI:136879"/>
        <dbReference type="ChEBI" id="CHEBI:138053"/>
    </reaction>
</comment>
<dbReference type="EC" id="2.1.1.-" evidence="1"/>
<dbReference type="GO" id="GO:0097697">
    <property type="term" value="F:tRNA (5-carboxymethoxyuridine(34)-5-O)-methyltransferase activity"/>
    <property type="evidence" value="ECO:0007669"/>
    <property type="project" value="UniProtKB-UniRule"/>
</dbReference>
<protein>
    <recommendedName>
        <fullName evidence="1">tRNA 5-carboxymethoxyuridine methyltransferase</fullName>
        <ecNumber evidence="1">2.1.1.-</ecNumber>
    </recommendedName>
    <alternativeName>
        <fullName evidence="1">cmo5U methyltransferase</fullName>
    </alternativeName>
</protein>
<keyword evidence="4" id="KW-1185">Reference proteome</keyword>
<evidence type="ECO:0000259" key="2">
    <source>
        <dbReference type="Pfam" id="PF08241"/>
    </source>
</evidence>
<accession>A0A3L8PRV2</accession>
<dbReference type="EMBL" id="QZEI01000093">
    <property type="protein sequence ID" value="RLV58147.1"/>
    <property type="molecule type" value="Genomic_DNA"/>
</dbReference>
<reference evidence="3 4" key="1">
    <citation type="submission" date="2018-09" db="EMBL/GenBank/DDBJ databases">
        <title>Phylogeny of the Shewanellaceae, and recommendation for two new genera, Pseudoshewanella and Parashewanella.</title>
        <authorList>
            <person name="Wang G."/>
        </authorList>
    </citation>
    <scope>NUCLEOTIDE SEQUENCE [LARGE SCALE GENOMIC DNA]</scope>
    <source>
        <strain evidence="3 4">C51</strain>
    </source>
</reference>
<evidence type="ECO:0000313" key="4">
    <source>
        <dbReference type="Proteomes" id="UP000281474"/>
    </source>
</evidence>
<feature type="binding site" evidence="1">
    <location>
        <position position="75"/>
    </location>
    <ligand>
        <name>S-adenosyl-L-methionine</name>
        <dbReference type="ChEBI" id="CHEBI:59789"/>
    </ligand>
</feature>
<dbReference type="SUPFAM" id="SSF53335">
    <property type="entry name" value="S-adenosyl-L-methionine-dependent methyltransferases"/>
    <property type="match status" value="1"/>
</dbReference>
<evidence type="ECO:0000256" key="1">
    <source>
        <dbReference type="HAMAP-Rule" id="MF_02057"/>
    </source>
</evidence>
<dbReference type="GO" id="GO:0006400">
    <property type="term" value="P:tRNA modification"/>
    <property type="evidence" value="ECO:0007669"/>
    <property type="project" value="UniProtKB-UniRule"/>
</dbReference>
<keyword evidence="1 3" id="KW-0808">Transferase</keyword>
<feature type="binding site" evidence="1">
    <location>
        <begin position="54"/>
        <end position="55"/>
    </location>
    <ligand>
        <name>S-adenosyl-L-methionine</name>
        <dbReference type="ChEBI" id="CHEBI:59789"/>
    </ligand>
</feature>
<comment type="caution">
    <text evidence="3">The sequence shown here is derived from an EMBL/GenBank/DDBJ whole genome shotgun (WGS) entry which is preliminary data.</text>
</comment>
<dbReference type="GO" id="GO:0032259">
    <property type="term" value="P:methylation"/>
    <property type="evidence" value="ECO:0007669"/>
    <property type="project" value="UniProtKB-KW"/>
</dbReference>
<keyword evidence="1 3" id="KW-0489">Methyltransferase</keyword>
<dbReference type="GO" id="GO:0008757">
    <property type="term" value="F:S-adenosylmethionine-dependent methyltransferase activity"/>
    <property type="evidence" value="ECO:0007669"/>
    <property type="project" value="InterPro"/>
</dbReference>